<dbReference type="RefSeq" id="WP_094799417.1">
    <property type="nucleotide sequence ID" value="NZ_NEVP01000004.1"/>
</dbReference>
<evidence type="ECO:0000256" key="1">
    <source>
        <dbReference type="ARBA" id="ARBA00000085"/>
    </source>
</evidence>
<dbReference type="GO" id="GO:0005524">
    <property type="term" value="F:ATP binding"/>
    <property type="evidence" value="ECO:0007669"/>
    <property type="project" value="UniProtKB-KW"/>
</dbReference>
<feature type="domain" description="Histidine kinase" evidence="16">
    <location>
        <begin position="376"/>
        <end position="584"/>
    </location>
</feature>
<name>A0A261TXD3_9BORD</name>
<dbReference type="InterPro" id="IPR008207">
    <property type="entry name" value="Sig_transdc_His_kin_Hpt_dom"/>
</dbReference>
<dbReference type="SUPFAM" id="SSF55874">
    <property type="entry name" value="ATPase domain of HSP90 chaperone/DNA topoisomerase II/histidine kinase"/>
    <property type="match status" value="1"/>
</dbReference>
<dbReference type="SUPFAM" id="SSF47226">
    <property type="entry name" value="Histidine-containing phosphotransfer domain, HPT domain"/>
    <property type="match status" value="1"/>
</dbReference>
<dbReference type="EC" id="2.7.13.3" evidence="3"/>
<dbReference type="NCBIfam" id="NF007835">
    <property type="entry name" value="PRK10547.1"/>
    <property type="match status" value="1"/>
</dbReference>
<sequence>MSSGLDLSQFYETFFDEADELLAQMEQLLLELDVGQPDIEQLNAIFRAAHSIKGGAATFGCFQKLAETTHLLENLLDAIRRGEMKLRADMVDTFLETKDVLKSQLDAYRASEEPDQAVFERICAVLRQLALEGKGEAAPAAAAPAPAPAPAPVAAAPAPVAAPAPAAAAPAAAAPAAAADSSALPFRVQFRKVSDKDAQSLLEEMGNLGTVHHHERTPEALTVWVDTTCAQDDIEAVCCFIVDADQLDIRREAAPGKPAATPDVVEQFEAAAAGFAAPAVAAPAVAAPAVAAPAAPAAAAPAAPAAPAAAPAPAPAAAAAAPAARAAAPAHANTESTSIRVGVEKVDQIINLVGELVITQAMLAQTASTLDPVLHDRLLNGMEQLERNARDLQEAVMSIRMMPMDYVFSRFPRVVRDIAGKMGKQIELQTFGRATELDKSLIERIIDPLTHLVRNSLDHGIETPEKRVAAGKEPVGQLVLSAQHNGGNIVIEVSDDGGGLNRDRILKKAQTQGLSVNENSPDEEIWQLIFAPGFSTAEQVTDISGRGVGMDVVRRNIQDMGGHVQLSSVPGQGTTTRIVLPLTLAILDGMSVRVGEETFILPLNHVTESLQPTEDQIYSVAGNERVMHVRGEYLPLVEMHRVFSVHEAQTDPTQAIAVIMQAEDRRFALLVDHLVGQHQVVVKNLESNYRKVPGISAATILGDGSVALIVDVFALARANRERWSQPEAILN</sequence>
<dbReference type="InterPro" id="IPR036641">
    <property type="entry name" value="HPT_dom_sf"/>
</dbReference>
<dbReference type="InterPro" id="IPR004105">
    <property type="entry name" value="CheA-like_dim"/>
</dbReference>
<dbReference type="CDD" id="cd16916">
    <property type="entry name" value="HATPase_CheA-like"/>
    <property type="match status" value="1"/>
</dbReference>
<dbReference type="AlphaFoldDB" id="A0A261TXD3"/>
<dbReference type="FunFam" id="2.30.30.40:FF:000048">
    <property type="entry name" value="Chemotaxis protein CheA, putative"/>
    <property type="match status" value="1"/>
</dbReference>
<dbReference type="Gene3D" id="3.30.70.400">
    <property type="entry name" value="CheY-binding domain of CheA"/>
    <property type="match status" value="1"/>
</dbReference>
<evidence type="ECO:0000256" key="10">
    <source>
        <dbReference type="ARBA" id="ARBA00022777"/>
    </source>
</evidence>
<reference evidence="19 20" key="1">
    <citation type="submission" date="2017-05" db="EMBL/GenBank/DDBJ databases">
        <title>Complete and WGS of Bordetella genogroups.</title>
        <authorList>
            <person name="Spilker T."/>
            <person name="LiPuma J."/>
        </authorList>
    </citation>
    <scope>NUCLEOTIDE SEQUENCE [LARGE SCALE GENOMIC DNA]</scope>
    <source>
        <strain evidence="19 20">AU10456</strain>
    </source>
</reference>
<accession>A0A261TXD3</accession>
<evidence type="ECO:0000256" key="15">
    <source>
        <dbReference type="SAM" id="Coils"/>
    </source>
</evidence>
<evidence type="ECO:0000256" key="5">
    <source>
        <dbReference type="ARBA" id="ARBA00022490"/>
    </source>
</evidence>
<dbReference type="Pfam" id="PF09078">
    <property type="entry name" value="CheY-binding"/>
    <property type="match status" value="1"/>
</dbReference>
<dbReference type="Gene3D" id="1.20.120.160">
    <property type="entry name" value="HPT domain"/>
    <property type="match status" value="1"/>
</dbReference>
<dbReference type="InterPro" id="IPR015162">
    <property type="entry name" value="CheY-binding"/>
</dbReference>
<dbReference type="InterPro" id="IPR036097">
    <property type="entry name" value="HisK_dim/P_sf"/>
</dbReference>
<dbReference type="InterPro" id="IPR004358">
    <property type="entry name" value="Sig_transdc_His_kin-like_C"/>
</dbReference>
<feature type="coiled-coil region" evidence="15">
    <location>
        <begin position="375"/>
        <end position="402"/>
    </location>
</feature>
<keyword evidence="10" id="KW-0418">Kinase</keyword>
<dbReference type="EMBL" id="NEVP01000004">
    <property type="protein sequence ID" value="OZI53917.1"/>
    <property type="molecule type" value="Genomic_DNA"/>
</dbReference>
<dbReference type="SUPFAM" id="SSF50341">
    <property type="entry name" value="CheW-like"/>
    <property type="match status" value="1"/>
</dbReference>
<keyword evidence="8" id="KW-0808">Transferase</keyword>
<evidence type="ECO:0000313" key="20">
    <source>
        <dbReference type="Proteomes" id="UP000216913"/>
    </source>
</evidence>
<evidence type="ECO:0000256" key="13">
    <source>
        <dbReference type="ARBA" id="ARBA00035100"/>
    </source>
</evidence>
<dbReference type="GO" id="GO:0006935">
    <property type="term" value="P:chemotaxis"/>
    <property type="evidence" value="ECO:0007669"/>
    <property type="project" value="UniProtKB-KW"/>
</dbReference>
<dbReference type="PROSITE" id="PS50851">
    <property type="entry name" value="CHEW"/>
    <property type="match status" value="1"/>
</dbReference>
<feature type="domain" description="HPt" evidence="18">
    <location>
        <begin position="3"/>
        <end position="108"/>
    </location>
</feature>
<dbReference type="InterPro" id="IPR002545">
    <property type="entry name" value="CheW-lke_dom"/>
</dbReference>
<evidence type="ECO:0000259" key="17">
    <source>
        <dbReference type="PROSITE" id="PS50851"/>
    </source>
</evidence>
<organism evidence="19 20">
    <name type="scientific">Bordetella genomosp. 5</name>
    <dbReference type="NCBI Taxonomy" id="1395608"/>
    <lineage>
        <taxon>Bacteria</taxon>
        <taxon>Pseudomonadati</taxon>
        <taxon>Pseudomonadota</taxon>
        <taxon>Betaproteobacteria</taxon>
        <taxon>Burkholderiales</taxon>
        <taxon>Alcaligenaceae</taxon>
        <taxon>Bordetella</taxon>
    </lineage>
</organism>
<dbReference type="OrthoDB" id="9803176at2"/>
<dbReference type="InterPro" id="IPR035891">
    <property type="entry name" value="CheY-binding_CheA"/>
</dbReference>
<keyword evidence="6" id="KW-0145">Chemotaxis</keyword>
<dbReference type="PANTHER" id="PTHR43395:SF10">
    <property type="entry name" value="CHEMOTAXIS PROTEIN CHEA"/>
    <property type="match status" value="1"/>
</dbReference>
<gene>
    <name evidence="19" type="ORF">CAL25_08175</name>
</gene>
<dbReference type="GO" id="GO:0000155">
    <property type="term" value="F:phosphorelay sensor kinase activity"/>
    <property type="evidence" value="ECO:0007669"/>
    <property type="project" value="InterPro"/>
</dbReference>
<dbReference type="InterPro" id="IPR037006">
    <property type="entry name" value="CheA-like_homodim_sf"/>
</dbReference>
<dbReference type="PROSITE" id="PS50109">
    <property type="entry name" value="HIS_KIN"/>
    <property type="match status" value="1"/>
</dbReference>
<keyword evidence="5" id="KW-0963">Cytoplasm</keyword>
<dbReference type="Pfam" id="PF02895">
    <property type="entry name" value="H-kinase_dim"/>
    <property type="match status" value="1"/>
</dbReference>
<dbReference type="GO" id="GO:0005737">
    <property type="term" value="C:cytoplasm"/>
    <property type="evidence" value="ECO:0007669"/>
    <property type="project" value="UniProtKB-SubCell"/>
</dbReference>
<comment type="caution">
    <text evidence="19">The sequence shown here is derived from an EMBL/GenBank/DDBJ whole genome shotgun (WGS) entry which is preliminary data.</text>
</comment>
<dbReference type="Pfam" id="PF02518">
    <property type="entry name" value="HATPase_c"/>
    <property type="match status" value="1"/>
</dbReference>
<dbReference type="CDD" id="cd00731">
    <property type="entry name" value="CheA_reg"/>
    <property type="match status" value="1"/>
</dbReference>
<dbReference type="PROSITE" id="PS50894">
    <property type="entry name" value="HPT"/>
    <property type="match status" value="1"/>
</dbReference>
<evidence type="ECO:0000256" key="7">
    <source>
        <dbReference type="ARBA" id="ARBA00022553"/>
    </source>
</evidence>
<dbReference type="PRINTS" id="PR00344">
    <property type="entry name" value="BCTRLSENSOR"/>
</dbReference>
<dbReference type="InterPro" id="IPR036890">
    <property type="entry name" value="HATPase_C_sf"/>
</dbReference>
<dbReference type="CDD" id="cd00088">
    <property type="entry name" value="HPT"/>
    <property type="match status" value="1"/>
</dbReference>
<keyword evidence="9" id="KW-0547">Nucleotide-binding</keyword>
<comment type="subcellular location">
    <subcellularLocation>
        <location evidence="2">Cytoplasm</location>
    </subcellularLocation>
</comment>
<dbReference type="SMART" id="SM00260">
    <property type="entry name" value="CheW"/>
    <property type="match status" value="1"/>
</dbReference>
<dbReference type="SMART" id="SM00387">
    <property type="entry name" value="HATPase_c"/>
    <property type="match status" value="1"/>
</dbReference>
<keyword evidence="7 14" id="KW-0597">Phosphoprotein</keyword>
<evidence type="ECO:0000313" key="19">
    <source>
        <dbReference type="EMBL" id="OZI53917.1"/>
    </source>
</evidence>
<dbReference type="Proteomes" id="UP000216913">
    <property type="component" value="Unassembled WGS sequence"/>
</dbReference>
<evidence type="ECO:0000256" key="9">
    <source>
        <dbReference type="ARBA" id="ARBA00022741"/>
    </source>
</evidence>
<dbReference type="Gene3D" id="3.30.565.10">
    <property type="entry name" value="Histidine kinase-like ATPase, C-terminal domain"/>
    <property type="match status" value="1"/>
</dbReference>
<feature type="domain" description="CheW-like" evidence="17">
    <location>
        <begin position="586"/>
        <end position="721"/>
    </location>
</feature>
<dbReference type="SUPFAM" id="SSF47384">
    <property type="entry name" value="Homodimeric domain of signal transducing histidine kinase"/>
    <property type="match status" value="1"/>
</dbReference>
<comment type="function">
    <text evidence="13">Involved in the transmission of sensory signals from the chemoreceptors to the flagellar motors. CheA is autophosphorylated; it can transfer its phosphate group to either CheB or CheY.</text>
</comment>
<protein>
    <recommendedName>
        <fullName evidence="4">Chemotaxis protein CheA</fullName>
        <ecNumber evidence="3">2.7.13.3</ecNumber>
    </recommendedName>
</protein>
<dbReference type="PANTHER" id="PTHR43395">
    <property type="entry name" value="SENSOR HISTIDINE KINASE CHEA"/>
    <property type="match status" value="1"/>
</dbReference>
<dbReference type="FunFam" id="3.30.565.10:FF:000016">
    <property type="entry name" value="Chemotaxis protein CheA, putative"/>
    <property type="match status" value="1"/>
</dbReference>
<comment type="catalytic activity">
    <reaction evidence="1">
        <text>ATP + protein L-histidine = ADP + protein N-phospho-L-histidine.</text>
        <dbReference type="EC" id="2.7.13.3"/>
    </reaction>
</comment>
<dbReference type="InterPro" id="IPR005467">
    <property type="entry name" value="His_kinase_dom"/>
</dbReference>
<evidence type="ECO:0000256" key="6">
    <source>
        <dbReference type="ARBA" id="ARBA00022500"/>
    </source>
</evidence>
<evidence type="ECO:0000256" key="4">
    <source>
        <dbReference type="ARBA" id="ARBA00021495"/>
    </source>
</evidence>
<dbReference type="InterPro" id="IPR036061">
    <property type="entry name" value="CheW-like_dom_sf"/>
</dbReference>
<proteinExistence type="predicted"/>
<dbReference type="SMART" id="SM00073">
    <property type="entry name" value="HPT"/>
    <property type="match status" value="1"/>
</dbReference>
<evidence type="ECO:0000256" key="11">
    <source>
        <dbReference type="ARBA" id="ARBA00022840"/>
    </source>
</evidence>
<evidence type="ECO:0000256" key="8">
    <source>
        <dbReference type="ARBA" id="ARBA00022679"/>
    </source>
</evidence>
<dbReference type="InterPro" id="IPR051315">
    <property type="entry name" value="Bact_Chemotaxis_CheA"/>
</dbReference>
<evidence type="ECO:0000256" key="14">
    <source>
        <dbReference type="PROSITE-ProRule" id="PRU00110"/>
    </source>
</evidence>
<evidence type="ECO:0000256" key="2">
    <source>
        <dbReference type="ARBA" id="ARBA00004496"/>
    </source>
</evidence>
<keyword evidence="15" id="KW-0175">Coiled coil</keyword>
<dbReference type="SUPFAM" id="SSF55052">
    <property type="entry name" value="CheY-binding domain of CheA"/>
    <property type="match status" value="1"/>
</dbReference>
<evidence type="ECO:0000259" key="18">
    <source>
        <dbReference type="PROSITE" id="PS50894"/>
    </source>
</evidence>
<evidence type="ECO:0000259" key="16">
    <source>
        <dbReference type="PROSITE" id="PS50109"/>
    </source>
</evidence>
<dbReference type="Gene3D" id="1.10.287.560">
    <property type="entry name" value="Histidine kinase CheA-like, homodimeric domain"/>
    <property type="match status" value="1"/>
</dbReference>
<feature type="modified residue" description="Phosphohistidine" evidence="14">
    <location>
        <position position="50"/>
    </location>
</feature>
<evidence type="ECO:0000256" key="12">
    <source>
        <dbReference type="ARBA" id="ARBA00023012"/>
    </source>
</evidence>
<keyword evidence="20" id="KW-1185">Reference proteome</keyword>
<dbReference type="Pfam" id="PF01627">
    <property type="entry name" value="Hpt"/>
    <property type="match status" value="1"/>
</dbReference>
<keyword evidence="12" id="KW-0902">Two-component regulatory system</keyword>
<evidence type="ECO:0000256" key="3">
    <source>
        <dbReference type="ARBA" id="ARBA00012438"/>
    </source>
</evidence>
<dbReference type="SMART" id="SM01231">
    <property type="entry name" value="H-kinase_dim"/>
    <property type="match status" value="1"/>
</dbReference>
<keyword evidence="11" id="KW-0067">ATP-binding</keyword>
<dbReference type="InterPro" id="IPR003594">
    <property type="entry name" value="HATPase_dom"/>
</dbReference>
<dbReference type="Pfam" id="PF01584">
    <property type="entry name" value="CheW"/>
    <property type="match status" value="1"/>
</dbReference>
<dbReference type="Gene3D" id="2.30.30.40">
    <property type="entry name" value="SH3 Domains"/>
    <property type="match status" value="1"/>
</dbReference>